<name>A0A4R7IYJ5_9ACTN</name>
<comment type="caution">
    <text evidence="4">The sequence shown here is derived from an EMBL/GenBank/DDBJ whole genome shotgun (WGS) entry which is preliminary data.</text>
</comment>
<dbReference type="InterPro" id="IPR003777">
    <property type="entry name" value="XdhC_CoxI"/>
</dbReference>
<accession>A0A4R7IYJ5</accession>
<dbReference type="EMBL" id="SOAW01000003">
    <property type="protein sequence ID" value="TDT29842.1"/>
    <property type="molecule type" value="Genomic_DNA"/>
</dbReference>
<protein>
    <submittedName>
        <fullName evidence="4">Xanthine dehydrogenase accessory factor</fullName>
    </submittedName>
</protein>
<gene>
    <name evidence="4" type="ORF">CLV29_2863</name>
</gene>
<evidence type="ECO:0000313" key="4">
    <source>
        <dbReference type="EMBL" id="TDT29842.1"/>
    </source>
</evidence>
<dbReference type="InterPro" id="IPR052698">
    <property type="entry name" value="MoCofactor_Util/Proc"/>
</dbReference>
<evidence type="ECO:0000256" key="1">
    <source>
        <dbReference type="SAM" id="MobiDB-lite"/>
    </source>
</evidence>
<dbReference type="RefSeq" id="WP_133755775.1">
    <property type="nucleotide sequence ID" value="NZ_SOAW01000003.1"/>
</dbReference>
<dbReference type="OrthoDB" id="9815497at2"/>
<dbReference type="Pfam" id="PF02625">
    <property type="entry name" value="XdhC_CoxI"/>
    <property type="match status" value="1"/>
</dbReference>
<dbReference type="PANTHER" id="PTHR30388">
    <property type="entry name" value="ALDEHYDE OXIDOREDUCTASE MOLYBDENUM COFACTOR ASSEMBLY PROTEIN"/>
    <property type="match status" value="1"/>
</dbReference>
<organism evidence="4 5">
    <name type="scientific">Naumannella halotolerans</name>
    <dbReference type="NCBI Taxonomy" id="993414"/>
    <lineage>
        <taxon>Bacteria</taxon>
        <taxon>Bacillati</taxon>
        <taxon>Actinomycetota</taxon>
        <taxon>Actinomycetes</taxon>
        <taxon>Propionibacteriales</taxon>
        <taxon>Propionibacteriaceae</taxon>
        <taxon>Naumannella</taxon>
    </lineage>
</organism>
<evidence type="ECO:0000313" key="5">
    <source>
        <dbReference type="Proteomes" id="UP000295371"/>
    </source>
</evidence>
<evidence type="ECO:0000259" key="3">
    <source>
        <dbReference type="Pfam" id="PF13478"/>
    </source>
</evidence>
<proteinExistence type="predicted"/>
<dbReference type="PANTHER" id="PTHR30388:SF4">
    <property type="entry name" value="MOLYBDENUM COFACTOR INSERTION CHAPERONE PAOD"/>
    <property type="match status" value="1"/>
</dbReference>
<keyword evidence="5" id="KW-1185">Reference proteome</keyword>
<sequence length="337" mass="35454">MLELADRLSPLISGDRPFVTATVIGVDGSAPHVLGSSMVFDGESVIGSIAAGCVEGAVVDVAERVLDDRRTRIVSFGVADDDLYAAGLSCGGELRIHLSRVDPHHPGAAGVLAALARVRSGQSARLLYSADGFGGRECDAEFVETRTPPAQFLIVGAMEYSTALSAAAQALDYRVTVCDPRALFTTQDRFPGTELVVAWPPRHLAAAQLDSRSVICVLSHDDRFDAETIALALRSPAGYVGAMGSRRTHERRMRALLDLGLSDEELTRLHSPIGLDLGASTPAETAISILAEVLAQRNGTSGRPLRTGEGAIHGNSGGRSRSKLASKSASLSRLTTS</sequence>
<dbReference type="AlphaFoldDB" id="A0A4R7IYJ5"/>
<evidence type="ECO:0000259" key="2">
    <source>
        <dbReference type="Pfam" id="PF02625"/>
    </source>
</evidence>
<reference evidence="4 5" key="1">
    <citation type="submission" date="2019-03" db="EMBL/GenBank/DDBJ databases">
        <title>Genomic Encyclopedia of Archaeal and Bacterial Type Strains, Phase II (KMG-II): from individual species to whole genera.</title>
        <authorList>
            <person name="Goeker M."/>
        </authorList>
    </citation>
    <scope>NUCLEOTIDE SEQUENCE [LARGE SCALE GENOMIC DNA]</scope>
    <source>
        <strain evidence="4 5">DSM 24323</strain>
    </source>
</reference>
<feature type="domain" description="XdhC Rossmann" evidence="3">
    <location>
        <begin position="153"/>
        <end position="293"/>
    </location>
</feature>
<dbReference type="Proteomes" id="UP000295371">
    <property type="component" value="Unassembled WGS sequence"/>
</dbReference>
<feature type="compositionally biased region" description="Low complexity" evidence="1">
    <location>
        <begin position="323"/>
        <end position="337"/>
    </location>
</feature>
<dbReference type="InterPro" id="IPR027051">
    <property type="entry name" value="XdhC_Rossmann_dom"/>
</dbReference>
<feature type="region of interest" description="Disordered" evidence="1">
    <location>
        <begin position="299"/>
        <end position="337"/>
    </location>
</feature>
<feature type="domain" description="XdhC- CoxI" evidence="2">
    <location>
        <begin position="14"/>
        <end position="77"/>
    </location>
</feature>
<dbReference type="Gene3D" id="3.40.50.720">
    <property type="entry name" value="NAD(P)-binding Rossmann-like Domain"/>
    <property type="match status" value="1"/>
</dbReference>
<dbReference type="Pfam" id="PF13478">
    <property type="entry name" value="XdhC_C"/>
    <property type="match status" value="1"/>
</dbReference>